<dbReference type="Proteomes" id="UP001207742">
    <property type="component" value="Unassembled WGS sequence"/>
</dbReference>
<protein>
    <submittedName>
        <fullName evidence="1">Uncharacterized protein</fullName>
    </submittedName>
</protein>
<dbReference type="RefSeq" id="WP_264734705.1">
    <property type="nucleotide sequence ID" value="NZ_JAPDNR010000001.1"/>
</dbReference>
<organism evidence="1 2">
    <name type="scientific">Chitinophaga nivalis</name>
    <dbReference type="NCBI Taxonomy" id="2991709"/>
    <lineage>
        <taxon>Bacteria</taxon>
        <taxon>Pseudomonadati</taxon>
        <taxon>Bacteroidota</taxon>
        <taxon>Chitinophagia</taxon>
        <taxon>Chitinophagales</taxon>
        <taxon>Chitinophagaceae</taxon>
        <taxon>Chitinophaga</taxon>
    </lineage>
</organism>
<dbReference type="EMBL" id="JAPDNS010000002">
    <property type="protein sequence ID" value="MCW3487899.1"/>
    <property type="molecule type" value="Genomic_DNA"/>
</dbReference>
<evidence type="ECO:0000313" key="2">
    <source>
        <dbReference type="Proteomes" id="UP001207742"/>
    </source>
</evidence>
<accession>A0ABT3IW18</accession>
<reference evidence="1 2" key="1">
    <citation type="submission" date="2022-10" db="EMBL/GenBank/DDBJ databases">
        <title>Chitinophaga nivalis PC15 sp. nov., isolated from Pyeongchang county, South Korea.</title>
        <authorList>
            <person name="Trinh H.N."/>
        </authorList>
    </citation>
    <scope>NUCLEOTIDE SEQUENCE [LARGE SCALE GENOMIC DNA]</scope>
    <source>
        <strain evidence="1 2">PC14</strain>
    </source>
</reference>
<keyword evidence="2" id="KW-1185">Reference proteome</keyword>
<name>A0ABT3IW18_9BACT</name>
<sequence>MDIVVGENLFCDVCIRKMLKDAIYYPQNRARIFKRNFWHNNKITFACVQRHVFPPYFGFYRGFYTSIVEKKWPGMKNGQNDTEWIIGVFYSHFHVDCEKAVFNNCV</sequence>
<gene>
    <name evidence="1" type="ORF">OL497_28665</name>
</gene>
<comment type="caution">
    <text evidence="1">The sequence shown here is derived from an EMBL/GenBank/DDBJ whole genome shotgun (WGS) entry which is preliminary data.</text>
</comment>
<proteinExistence type="predicted"/>
<evidence type="ECO:0000313" key="1">
    <source>
        <dbReference type="EMBL" id="MCW3487899.1"/>
    </source>
</evidence>